<dbReference type="HAMAP" id="MF_01634">
    <property type="entry name" value="TgtA_arch"/>
    <property type="match status" value="1"/>
</dbReference>
<dbReference type="InterPro" id="IPR040777">
    <property type="entry name" value="DUF5591"/>
</dbReference>
<dbReference type="SMART" id="SM00359">
    <property type="entry name" value="PUA"/>
    <property type="match status" value="1"/>
</dbReference>
<dbReference type="InterPro" id="IPR004521">
    <property type="entry name" value="Uncharacterised_CHP00451"/>
</dbReference>
<dbReference type="GO" id="GO:0016763">
    <property type="term" value="F:pentosyltransferase activity"/>
    <property type="evidence" value="ECO:0007669"/>
    <property type="project" value="UniProtKB-UniRule"/>
</dbReference>
<accession>A0A1D3L2H5</accession>
<dbReference type="NCBIfam" id="TIGR00432">
    <property type="entry name" value="arcsn_tRNA_tgt"/>
    <property type="match status" value="1"/>
</dbReference>
<feature type="domain" description="PUA" evidence="8">
    <location>
        <begin position="606"/>
        <end position="680"/>
    </location>
</feature>
<keyword evidence="3 7" id="KW-0808">Transferase</keyword>
<dbReference type="PANTHER" id="PTHR46499">
    <property type="entry name" value="QUEUINE TRNA-RIBOSYLTRANSFERASE"/>
    <property type="match status" value="1"/>
</dbReference>
<name>A0A1D3L2H5_9EURY</name>
<feature type="binding site" evidence="7">
    <location>
        <position position="270"/>
    </location>
    <ligand>
        <name>Zn(2+)</name>
        <dbReference type="ChEBI" id="CHEBI:29105"/>
    </ligand>
</feature>
<keyword evidence="4 7" id="KW-0819">tRNA processing</keyword>
<comment type="similarity">
    <text evidence="7">Belongs to the archaeosine tRNA-ribosyltransferase family.</text>
</comment>
<feature type="binding site" evidence="7">
    <location>
        <position position="272"/>
    </location>
    <ligand>
        <name>Zn(2+)</name>
        <dbReference type="ChEBI" id="CHEBI:29105"/>
    </ligand>
</feature>
<dbReference type="InterPro" id="IPR002616">
    <property type="entry name" value="tRNA_ribo_trans-like"/>
</dbReference>
<keyword evidence="2 7" id="KW-0328">Glycosyltransferase</keyword>
<feature type="binding site" evidence="7">
    <location>
        <position position="120"/>
    </location>
    <ligand>
        <name>substrate</name>
    </ligand>
</feature>
<gene>
    <name evidence="7 9" type="primary">tgtA</name>
    <name evidence="9" type="ORF">MCBB_1229</name>
</gene>
<keyword evidence="10" id="KW-1185">Reference proteome</keyword>
<dbReference type="CDD" id="cd21149">
    <property type="entry name" value="PUA_archaeosine_TGT"/>
    <property type="match status" value="1"/>
</dbReference>
<keyword evidence="6 7" id="KW-0862">Zinc</keyword>
<dbReference type="Gene3D" id="3.20.20.105">
    <property type="entry name" value="Queuine tRNA-ribosyltransferase-like"/>
    <property type="match status" value="1"/>
</dbReference>
<dbReference type="Proteomes" id="UP000094707">
    <property type="component" value="Chromosome I"/>
</dbReference>
<dbReference type="GO" id="GO:0003723">
    <property type="term" value="F:RNA binding"/>
    <property type="evidence" value="ECO:0007669"/>
    <property type="project" value="InterPro"/>
</dbReference>
<feature type="binding site" evidence="7">
    <location>
        <position position="275"/>
    </location>
    <ligand>
        <name>Zn(2+)</name>
        <dbReference type="ChEBI" id="CHEBI:29105"/>
    </ligand>
</feature>
<evidence type="ECO:0000313" key="10">
    <source>
        <dbReference type="Proteomes" id="UP000094707"/>
    </source>
</evidence>
<dbReference type="InterPro" id="IPR036974">
    <property type="entry name" value="PUA_sf"/>
</dbReference>
<dbReference type="Gene3D" id="2.30.130.10">
    <property type="entry name" value="PUA domain"/>
    <property type="match status" value="1"/>
</dbReference>
<dbReference type="InterPro" id="IPR015947">
    <property type="entry name" value="PUA-like_sf"/>
</dbReference>
<dbReference type="GO" id="GO:0008270">
    <property type="term" value="F:zinc ion binding"/>
    <property type="evidence" value="ECO:0007669"/>
    <property type="project" value="UniProtKB-UniRule"/>
</dbReference>
<dbReference type="SUPFAM" id="SSF88802">
    <property type="entry name" value="Pre-PUA domain"/>
    <property type="match status" value="1"/>
</dbReference>
<dbReference type="Pfam" id="PF01472">
    <property type="entry name" value="PUA"/>
    <property type="match status" value="1"/>
</dbReference>
<evidence type="ECO:0000256" key="6">
    <source>
        <dbReference type="ARBA" id="ARBA00022833"/>
    </source>
</evidence>
<dbReference type="InterPro" id="IPR050076">
    <property type="entry name" value="ArchSynthase1/Queuine_TRR"/>
</dbReference>
<dbReference type="EMBL" id="LT607756">
    <property type="protein sequence ID" value="SCG85787.1"/>
    <property type="molecule type" value="Genomic_DNA"/>
</dbReference>
<dbReference type="KEGG" id="mcub:MCBB_1229"/>
<organism evidence="9 10">
    <name type="scientific">Methanobacterium congolense</name>
    <dbReference type="NCBI Taxonomy" id="118062"/>
    <lineage>
        <taxon>Archaea</taxon>
        <taxon>Methanobacteriati</taxon>
        <taxon>Methanobacteriota</taxon>
        <taxon>Methanomada group</taxon>
        <taxon>Methanobacteria</taxon>
        <taxon>Methanobacteriales</taxon>
        <taxon>Methanobacteriaceae</taxon>
        <taxon>Methanobacterium</taxon>
    </lineage>
</organism>
<dbReference type="NCBIfam" id="TIGR00449">
    <property type="entry name" value="tgt_general"/>
    <property type="match status" value="1"/>
</dbReference>
<evidence type="ECO:0000256" key="5">
    <source>
        <dbReference type="ARBA" id="ARBA00022723"/>
    </source>
</evidence>
<comment type="catalytic activity">
    <reaction evidence="7">
        <text>guanosine(15) in tRNA + 7-cyano-7-carbaguanine = 7-cyano-7-carbaguanosine(15) in tRNA + guanine</text>
        <dbReference type="Rhea" id="RHEA:43164"/>
        <dbReference type="Rhea" id="RHEA-COMP:10371"/>
        <dbReference type="Rhea" id="RHEA-COMP:10372"/>
        <dbReference type="ChEBI" id="CHEBI:16235"/>
        <dbReference type="ChEBI" id="CHEBI:45075"/>
        <dbReference type="ChEBI" id="CHEBI:74269"/>
        <dbReference type="ChEBI" id="CHEBI:82850"/>
        <dbReference type="EC" id="2.4.2.48"/>
    </reaction>
</comment>
<dbReference type="SUPFAM" id="SSF88697">
    <property type="entry name" value="PUA domain-like"/>
    <property type="match status" value="1"/>
</dbReference>
<dbReference type="AlphaFoldDB" id="A0A1D3L2H5"/>
<dbReference type="UniPathway" id="UPA00393"/>
<dbReference type="InterPro" id="IPR029402">
    <property type="entry name" value="TGT_C2"/>
</dbReference>
<dbReference type="PANTHER" id="PTHR46499:SF1">
    <property type="entry name" value="QUEUINE TRNA-RIBOSYLTRANSFERASE"/>
    <property type="match status" value="1"/>
</dbReference>
<dbReference type="Gene3D" id="3.10.450.90">
    <property type="entry name" value="ArcTGT, C2 domain"/>
    <property type="match status" value="1"/>
</dbReference>
<dbReference type="GO" id="GO:0002099">
    <property type="term" value="P:tRNA wobble guanine modification"/>
    <property type="evidence" value="ECO:0007669"/>
    <property type="project" value="TreeGrafter"/>
</dbReference>
<evidence type="ECO:0000259" key="8">
    <source>
        <dbReference type="SMART" id="SM00359"/>
    </source>
</evidence>
<reference evidence="9 10" key="1">
    <citation type="submission" date="2016-08" db="EMBL/GenBank/DDBJ databases">
        <authorList>
            <person name="Seilhamer J.J."/>
        </authorList>
    </citation>
    <scope>NUCLEOTIDE SEQUENCE [LARGE SCALE GENOMIC DNA]</scope>
    <source>
        <strain evidence="9">Buetzberg</strain>
    </source>
</reference>
<dbReference type="Pfam" id="PF01702">
    <property type="entry name" value="TGT"/>
    <property type="match status" value="1"/>
</dbReference>
<dbReference type="NCBIfam" id="TIGR00451">
    <property type="entry name" value="unchar_dom_2"/>
    <property type="match status" value="1"/>
</dbReference>
<evidence type="ECO:0000256" key="1">
    <source>
        <dbReference type="ARBA" id="ARBA00005030"/>
    </source>
</evidence>
<dbReference type="SUPFAM" id="SSF51713">
    <property type="entry name" value="tRNA-guanine transglycosylase"/>
    <property type="match status" value="1"/>
</dbReference>
<dbReference type="InterPro" id="IPR004804">
    <property type="entry name" value="TgtA"/>
</dbReference>
<sequence length="680" mass="76873">MSFEIKYKDVMGRIGILQTPHGNIKTPALMPVIHPGKQTLDVKKYGAELVITNAYIMYKNEELKEKVLEEGVHSFIDFPGPIITDSGSFQLSVYGDIDVTNTEIIEFQEAIGTDIGTSLDIPTPPFVTRERAEKDLEITLERAHQAIEVRKDLMLNSVVQGSTFKDLRSKCADEIGKLDFEVYPIGAVVPLMESYKYSELVDVVMASVTHLPDSKPRHLMGAGHPMVFALAVAMGCDLFDSAAYILYAKDDRFLMPSGTYKLQNLVEMPCSCPVCTSYTPDDLRAMKKDERMRLIAQHNLHVSFAEIRTIKQAIVDGNLMELVEQRCRAHPYLLDALRNLKNYTSEFERYDPSSKKSAFFYSGPESLARPEIKRHLDKVERIPKKSNLVLIPRSRKPYSKNIREFGEFYMKDSEEVQNMDRIWDDVQIAVVDVPFGVIPLEIDEVYPLAQNESPLKNDLDALQFVRTHVEDYMENFEHVIINKKVLKTFGIGCDGFDQDEIDSTIDSEFDPSKYGFLEVDVDPSIVRAVDDEEKIRCIADYQFGAGSGDSLFRGDIKIVKSRKTGKIRHVYDGETLIATLRASDSVFVLDREGARRLHSHLEYPKKRVGVNSDAEPFAREGKSIFAKFVIDCDIDIKANDEVLIVNENDELLAFGKAILCGHEIMDFKTGQAVKTRKGGL</sequence>
<dbReference type="InterPro" id="IPR038250">
    <property type="entry name" value="TGT_C2_sf"/>
</dbReference>
<evidence type="ECO:0000313" key="9">
    <source>
        <dbReference type="EMBL" id="SCG85787.1"/>
    </source>
</evidence>
<feature type="active site" description="Nucleophile" evidence="7">
    <location>
        <position position="85"/>
    </location>
</feature>
<dbReference type="OrthoDB" id="6871at2157"/>
<comment type="pathway">
    <text evidence="1 7">tRNA modification; archaeosine-tRNA biosynthesis.</text>
</comment>
<dbReference type="Gene3D" id="3.40.50.10630">
    <property type="entry name" value="Uracil-DNA glycosylase-like"/>
    <property type="match status" value="1"/>
</dbReference>
<dbReference type="InterPro" id="IPR002478">
    <property type="entry name" value="PUA"/>
</dbReference>
<dbReference type="EC" id="2.4.2.48" evidence="7"/>
<feature type="binding site" evidence="7">
    <location>
        <position position="187"/>
    </location>
    <ligand>
        <name>substrate</name>
    </ligand>
</feature>
<evidence type="ECO:0000256" key="2">
    <source>
        <dbReference type="ARBA" id="ARBA00022676"/>
    </source>
</evidence>
<dbReference type="PROSITE" id="PS50890">
    <property type="entry name" value="PUA"/>
    <property type="match status" value="1"/>
</dbReference>
<evidence type="ECO:0000256" key="4">
    <source>
        <dbReference type="ARBA" id="ARBA00022694"/>
    </source>
</evidence>
<evidence type="ECO:0000256" key="7">
    <source>
        <dbReference type="HAMAP-Rule" id="MF_01634"/>
    </source>
</evidence>
<dbReference type="Pfam" id="PF14810">
    <property type="entry name" value="TGT_C2"/>
    <property type="match status" value="1"/>
</dbReference>
<dbReference type="GO" id="GO:0005737">
    <property type="term" value="C:cytoplasm"/>
    <property type="evidence" value="ECO:0007669"/>
    <property type="project" value="TreeGrafter"/>
</dbReference>
<proteinExistence type="inferred from homology"/>
<evidence type="ECO:0000256" key="3">
    <source>
        <dbReference type="ARBA" id="ARBA00022679"/>
    </source>
</evidence>
<dbReference type="InterPro" id="IPR036511">
    <property type="entry name" value="TGT-like_sf"/>
</dbReference>
<keyword evidence="5 7" id="KW-0479">Metal-binding</keyword>
<comment type="function">
    <text evidence="7">Exchanges the guanine residue with 7-cyano-7-deazaguanine (preQ0) at position 15 in the dihydrouridine loop (D-loop) of archaeal tRNAs.</text>
</comment>
<dbReference type="STRING" id="118062.MCBB_1229"/>
<dbReference type="Pfam" id="PF17884">
    <property type="entry name" value="DUF5591"/>
    <property type="match status" value="1"/>
</dbReference>
<protein>
    <recommendedName>
        <fullName evidence="7">tRNA-guanine(15) transglycosylase</fullName>
        <ecNumber evidence="7">2.4.2.48</ecNumber>
    </recommendedName>
    <alternativeName>
        <fullName evidence="7">7-cyano-7-deazaguanine tRNA-ribosyltransferase</fullName>
    </alternativeName>
    <alternativeName>
        <fullName evidence="7">Archaeal tRNA-guanine transglycosylase</fullName>
    </alternativeName>
</protein>
<dbReference type="PATRIC" id="fig|129848.4.peg.1243"/>
<comment type="cofactor">
    <cofactor evidence="7">
        <name>Zn(2+)</name>
        <dbReference type="ChEBI" id="CHEBI:29105"/>
    </cofactor>
    <text evidence="7">Binds 1 zinc ion per subunit.</text>
</comment>